<evidence type="ECO:0000313" key="2">
    <source>
        <dbReference type="Proteomes" id="UP000821845"/>
    </source>
</evidence>
<name>A0ACB7SW89_HYAAI</name>
<comment type="caution">
    <text evidence="1">The sequence shown here is derived from an EMBL/GenBank/DDBJ whole genome shotgun (WGS) entry which is preliminary data.</text>
</comment>
<sequence length="245" mass="25595">MYHTHACRSQKSRSTSAMSEPPSEGTGLTGRPLAGLLELTSGELSSGGRARLRGAPAEPRGGGGAPPPAGGGGPPFLRRGLASLGSDRATHATAALLLPTDTRITGTMTSDGAGQPASMAHNSCTHTHCRFRRPHDEGARTGAAAPGRCHHQRRTTWSQTQPAFKVGRRAGRSARSLRRRRGRGTALAGKDQWRAPQIGFAHSAPASSSRQSCAIRGPDRGSDATASCQIHTGALHNPELLPFLL</sequence>
<reference evidence="1" key="1">
    <citation type="submission" date="2020-05" db="EMBL/GenBank/DDBJ databases">
        <title>Large-scale comparative analyses of tick genomes elucidate their genetic diversity and vector capacities.</title>
        <authorList>
            <person name="Jia N."/>
            <person name="Wang J."/>
            <person name="Shi W."/>
            <person name="Du L."/>
            <person name="Sun Y."/>
            <person name="Zhan W."/>
            <person name="Jiang J."/>
            <person name="Wang Q."/>
            <person name="Zhang B."/>
            <person name="Ji P."/>
            <person name="Sakyi L.B."/>
            <person name="Cui X."/>
            <person name="Yuan T."/>
            <person name="Jiang B."/>
            <person name="Yang W."/>
            <person name="Lam T.T.-Y."/>
            <person name="Chang Q."/>
            <person name="Ding S."/>
            <person name="Wang X."/>
            <person name="Zhu J."/>
            <person name="Ruan X."/>
            <person name="Zhao L."/>
            <person name="Wei J."/>
            <person name="Que T."/>
            <person name="Du C."/>
            <person name="Cheng J."/>
            <person name="Dai P."/>
            <person name="Han X."/>
            <person name="Huang E."/>
            <person name="Gao Y."/>
            <person name="Liu J."/>
            <person name="Shao H."/>
            <person name="Ye R."/>
            <person name="Li L."/>
            <person name="Wei W."/>
            <person name="Wang X."/>
            <person name="Wang C."/>
            <person name="Yang T."/>
            <person name="Huo Q."/>
            <person name="Li W."/>
            <person name="Guo W."/>
            <person name="Chen H."/>
            <person name="Zhou L."/>
            <person name="Ni X."/>
            <person name="Tian J."/>
            <person name="Zhou Y."/>
            <person name="Sheng Y."/>
            <person name="Liu T."/>
            <person name="Pan Y."/>
            <person name="Xia L."/>
            <person name="Li J."/>
            <person name="Zhao F."/>
            <person name="Cao W."/>
        </authorList>
    </citation>
    <scope>NUCLEOTIDE SEQUENCE</scope>
    <source>
        <strain evidence="1">Hyas-2018</strain>
    </source>
</reference>
<protein>
    <submittedName>
        <fullName evidence="1">Uncharacterized protein</fullName>
    </submittedName>
</protein>
<keyword evidence="2" id="KW-1185">Reference proteome</keyword>
<dbReference type="Proteomes" id="UP000821845">
    <property type="component" value="Chromosome 2"/>
</dbReference>
<organism evidence="1 2">
    <name type="scientific">Hyalomma asiaticum</name>
    <name type="common">Tick</name>
    <dbReference type="NCBI Taxonomy" id="266040"/>
    <lineage>
        <taxon>Eukaryota</taxon>
        <taxon>Metazoa</taxon>
        <taxon>Ecdysozoa</taxon>
        <taxon>Arthropoda</taxon>
        <taxon>Chelicerata</taxon>
        <taxon>Arachnida</taxon>
        <taxon>Acari</taxon>
        <taxon>Parasitiformes</taxon>
        <taxon>Ixodida</taxon>
        <taxon>Ixodoidea</taxon>
        <taxon>Ixodidae</taxon>
        <taxon>Hyalomminae</taxon>
        <taxon>Hyalomma</taxon>
    </lineage>
</organism>
<dbReference type="EMBL" id="CM023482">
    <property type="protein sequence ID" value="KAH6939482.1"/>
    <property type="molecule type" value="Genomic_DNA"/>
</dbReference>
<proteinExistence type="predicted"/>
<gene>
    <name evidence="1" type="ORF">HPB50_018567</name>
</gene>
<accession>A0ACB7SW89</accession>
<evidence type="ECO:0000313" key="1">
    <source>
        <dbReference type="EMBL" id="KAH6939482.1"/>
    </source>
</evidence>